<evidence type="ECO:0000256" key="1">
    <source>
        <dbReference type="SAM" id="Coils"/>
    </source>
</evidence>
<dbReference type="Proteomes" id="UP001595555">
    <property type="component" value="Unassembled WGS sequence"/>
</dbReference>
<proteinExistence type="predicted"/>
<keyword evidence="2" id="KW-1133">Transmembrane helix</keyword>
<evidence type="ECO:0000256" key="2">
    <source>
        <dbReference type="SAM" id="Phobius"/>
    </source>
</evidence>
<feature type="coiled-coil region" evidence="1">
    <location>
        <begin position="58"/>
        <end position="120"/>
    </location>
</feature>
<evidence type="ECO:0000313" key="4">
    <source>
        <dbReference type="Proteomes" id="UP001595555"/>
    </source>
</evidence>
<sequence>MAKVKGSPVYRLKIVPHRPLRSVLIALVITVLVLAAIVASYLYAERKTSQHRLSPDEALSLKSQLETLTNESVELRRELATYQLSAEVDRQAGEELRKRVVELRAEKAALQRDIDVYRILTSNKNSNPQGISFGVFSVAPASEGKHLFKLVVQKLAGGEDDFTGELSATIVGQRNGEEVRFSLHELALNNNDPLAANIPLNFKFFQNIETEIVIPEGFSPGRLELAVKSNARRNPAKVQAQLEWPEHK</sequence>
<evidence type="ECO:0000313" key="3">
    <source>
        <dbReference type="EMBL" id="MFC3117097.1"/>
    </source>
</evidence>
<accession>A0ABV7FLI9</accession>
<dbReference type="InterPro" id="IPR046703">
    <property type="entry name" value="DUF6776"/>
</dbReference>
<keyword evidence="2" id="KW-0472">Membrane</keyword>
<keyword evidence="4" id="KW-1185">Reference proteome</keyword>
<gene>
    <name evidence="3" type="ORF">ACFODX_16130</name>
</gene>
<dbReference type="Pfam" id="PF20567">
    <property type="entry name" value="DUF6776"/>
    <property type="match status" value="1"/>
</dbReference>
<comment type="caution">
    <text evidence="3">The sequence shown here is derived from an EMBL/GenBank/DDBJ whole genome shotgun (WGS) entry which is preliminary data.</text>
</comment>
<name>A0ABV7FLI9_9GAMM</name>
<keyword evidence="2" id="KW-0812">Transmembrane</keyword>
<organism evidence="3 4">
    <name type="scientific">Cellvibrio fontiphilus</name>
    <dbReference type="NCBI Taxonomy" id="1815559"/>
    <lineage>
        <taxon>Bacteria</taxon>
        <taxon>Pseudomonadati</taxon>
        <taxon>Pseudomonadota</taxon>
        <taxon>Gammaproteobacteria</taxon>
        <taxon>Cellvibrionales</taxon>
        <taxon>Cellvibrionaceae</taxon>
        <taxon>Cellvibrio</taxon>
    </lineage>
</organism>
<reference evidence="4" key="1">
    <citation type="journal article" date="2019" name="Int. J. Syst. Evol. Microbiol.">
        <title>The Global Catalogue of Microorganisms (GCM) 10K type strain sequencing project: providing services to taxonomists for standard genome sequencing and annotation.</title>
        <authorList>
            <consortium name="The Broad Institute Genomics Platform"/>
            <consortium name="The Broad Institute Genome Sequencing Center for Infectious Disease"/>
            <person name="Wu L."/>
            <person name="Ma J."/>
        </authorList>
    </citation>
    <scope>NUCLEOTIDE SEQUENCE [LARGE SCALE GENOMIC DNA]</scope>
    <source>
        <strain evidence="4">KCTC 52237</strain>
    </source>
</reference>
<keyword evidence="1" id="KW-0175">Coiled coil</keyword>
<feature type="transmembrane region" description="Helical" evidence="2">
    <location>
        <begin position="20"/>
        <end position="44"/>
    </location>
</feature>
<protein>
    <submittedName>
        <fullName evidence="3">DUF6776 family protein</fullName>
    </submittedName>
</protein>
<dbReference type="EMBL" id="JBHRTF010000013">
    <property type="protein sequence ID" value="MFC3117097.1"/>
    <property type="molecule type" value="Genomic_DNA"/>
</dbReference>
<dbReference type="RefSeq" id="WP_378121056.1">
    <property type="nucleotide sequence ID" value="NZ_JBHRTF010000013.1"/>
</dbReference>